<dbReference type="InterPro" id="IPR008972">
    <property type="entry name" value="Cupredoxin"/>
</dbReference>
<keyword evidence="3" id="KW-1185">Reference proteome</keyword>
<accession>A0A1V9FX33</accession>
<dbReference type="PANTHER" id="PTHR36507">
    <property type="entry name" value="BLL1555 PROTEIN"/>
    <property type="match status" value="1"/>
</dbReference>
<evidence type="ECO:0000259" key="1">
    <source>
        <dbReference type="Pfam" id="PF13473"/>
    </source>
</evidence>
<dbReference type="InterPro" id="IPR028096">
    <property type="entry name" value="EfeO_Cupredoxin"/>
</dbReference>
<evidence type="ECO:0000313" key="3">
    <source>
        <dbReference type="Proteomes" id="UP000192796"/>
    </source>
</evidence>
<dbReference type="Pfam" id="PF13473">
    <property type="entry name" value="Cupredoxin_1"/>
    <property type="match status" value="1"/>
</dbReference>
<dbReference type="InterPro" id="IPR052721">
    <property type="entry name" value="ET_Amicyanin"/>
</dbReference>
<dbReference type="EMBL" id="LVYD01000048">
    <property type="protein sequence ID" value="OQP62880.1"/>
    <property type="molecule type" value="Genomic_DNA"/>
</dbReference>
<dbReference type="Gene3D" id="2.60.40.420">
    <property type="entry name" value="Cupredoxins - blue copper proteins"/>
    <property type="match status" value="1"/>
</dbReference>
<dbReference type="STRING" id="1703345.A3860_26585"/>
<dbReference type="Proteomes" id="UP000192796">
    <property type="component" value="Unassembled WGS sequence"/>
</dbReference>
<name>A0A1V9FX33_9BACT</name>
<dbReference type="AlphaFoldDB" id="A0A1V9FX33"/>
<proteinExistence type="predicted"/>
<sequence>MQNMSFSVASLTVKAGTTVTWTNNDNVTHTVTADDNSFNSGDITAGHSYTKTFSVQGTFPYHCIYHSMMKATVIVN</sequence>
<comment type="caution">
    <text evidence="2">The sequence shown here is derived from an EMBL/GenBank/DDBJ whole genome shotgun (WGS) entry which is preliminary data.</text>
</comment>
<evidence type="ECO:0000313" key="2">
    <source>
        <dbReference type="EMBL" id="OQP62880.1"/>
    </source>
</evidence>
<organism evidence="2 3">
    <name type="scientific">Niastella vici</name>
    <dbReference type="NCBI Taxonomy" id="1703345"/>
    <lineage>
        <taxon>Bacteria</taxon>
        <taxon>Pseudomonadati</taxon>
        <taxon>Bacteroidota</taxon>
        <taxon>Chitinophagia</taxon>
        <taxon>Chitinophagales</taxon>
        <taxon>Chitinophagaceae</taxon>
        <taxon>Niastella</taxon>
    </lineage>
</organism>
<reference evidence="2 3" key="1">
    <citation type="submission" date="2016-03" db="EMBL/GenBank/DDBJ databases">
        <title>Niastella vici sp. nov., isolated from farmland soil.</title>
        <authorList>
            <person name="Chen L."/>
            <person name="Wang D."/>
            <person name="Yang S."/>
            <person name="Wang G."/>
        </authorList>
    </citation>
    <scope>NUCLEOTIDE SEQUENCE [LARGE SCALE GENOMIC DNA]</scope>
    <source>
        <strain evidence="2 3">DJ57</strain>
    </source>
</reference>
<gene>
    <name evidence="2" type="ORF">A3860_26585</name>
</gene>
<feature type="domain" description="EfeO-type cupredoxin-like" evidence="1">
    <location>
        <begin position="1"/>
        <end position="75"/>
    </location>
</feature>
<protein>
    <recommendedName>
        <fullName evidence="1">EfeO-type cupredoxin-like domain-containing protein</fullName>
    </recommendedName>
</protein>
<dbReference type="PANTHER" id="PTHR36507:SF1">
    <property type="entry name" value="BLL1555 PROTEIN"/>
    <property type="match status" value="1"/>
</dbReference>
<dbReference type="SUPFAM" id="SSF49503">
    <property type="entry name" value="Cupredoxins"/>
    <property type="match status" value="1"/>
</dbReference>